<sequence length="492" mass="56808">MSLKFKHYISVLLLIIVTHQLFGQRTIETYYDYGKTKLHEVYTTTDEPPYRKHGTYKEFDAVRNLIREKNFKDGKSHGMTKIYYFMPDESQRACYGQLIGESNWKDGKKHGWDKSWDCSNGTRTLREEVNYENGTGVYAINYHRNGVKKSVNHITGTNKDWDENGNLIAEYEVVNGKEEGIKTLYHANGTIKLTGQMINGEESGVWKGYAENGQMILEFDAVVGDPVFSRIANFYDDGSKKSLQYKTDSGSYIKEQFAVNGNTTSYEELIYNRRVKELVPEGLQVSYTEDGQKLYSQTINNGVANGLSEIFNENGEVIGGGNYVNGCRVGSFVLFYDEEWKSVIDYRDITYKREITFDNSCKPTGMVIDYYSDGTKQFEGYLTSIDPDKQDGHCTFYYESGNKKTEATYQHGQINRYIKYYETGHLQMDASYRQGQLHGEVKYYDENGTMRQSEKYNGGLQVGEWRYYSETGKLIEIEEYRFGQLIRTQKVN</sequence>
<accession>A0ABY6D409</accession>
<proteinExistence type="predicted"/>
<dbReference type="Proteomes" id="UP001062165">
    <property type="component" value="Chromosome"/>
</dbReference>
<dbReference type="EMBL" id="CP106735">
    <property type="protein sequence ID" value="UXX80896.1"/>
    <property type="molecule type" value="Genomic_DNA"/>
</dbReference>
<dbReference type="SUPFAM" id="SSF82185">
    <property type="entry name" value="Histone H3 K4-specific methyltransferase SET7/9 N-terminal domain"/>
    <property type="match status" value="4"/>
</dbReference>
<keyword evidence="2" id="KW-1185">Reference proteome</keyword>
<dbReference type="InterPro" id="IPR011652">
    <property type="entry name" value="MORN_2"/>
</dbReference>
<name>A0ABY6D409_9BACT</name>
<organism evidence="1 2">
    <name type="scientific">Reichenbachiella carrageenanivorans</name>
    <dbReference type="NCBI Taxonomy" id="2979869"/>
    <lineage>
        <taxon>Bacteria</taxon>
        <taxon>Pseudomonadati</taxon>
        <taxon>Bacteroidota</taxon>
        <taxon>Cytophagia</taxon>
        <taxon>Cytophagales</taxon>
        <taxon>Reichenbachiellaceae</taxon>
        <taxon>Reichenbachiella</taxon>
    </lineage>
</organism>
<reference evidence="1" key="1">
    <citation type="submission" date="2022-10" db="EMBL/GenBank/DDBJ databases">
        <title>Comparative genomics and taxonomic characterization of three novel marine species of genus Reichenbachiella exhibiting antioxidant and polysaccharide degradation activities.</title>
        <authorList>
            <person name="Muhammad N."/>
            <person name="Lee Y.-J."/>
            <person name="Ko J."/>
            <person name="Kim S.-G."/>
        </authorList>
    </citation>
    <scope>NUCLEOTIDE SEQUENCE</scope>
    <source>
        <strain evidence="1">Wsw4-B4</strain>
    </source>
</reference>
<dbReference type="Gene3D" id="2.20.110.10">
    <property type="entry name" value="Histone H3 K4-specific methyltransferase SET7/9 N-terminal domain"/>
    <property type="match status" value="2"/>
</dbReference>
<dbReference type="RefSeq" id="WP_263052625.1">
    <property type="nucleotide sequence ID" value="NZ_CP106735.1"/>
</dbReference>
<evidence type="ECO:0000313" key="2">
    <source>
        <dbReference type="Proteomes" id="UP001062165"/>
    </source>
</evidence>
<dbReference type="Pfam" id="PF07661">
    <property type="entry name" value="MORN_2"/>
    <property type="match status" value="3"/>
</dbReference>
<evidence type="ECO:0000313" key="1">
    <source>
        <dbReference type="EMBL" id="UXX80896.1"/>
    </source>
</evidence>
<evidence type="ECO:0008006" key="3">
    <source>
        <dbReference type="Google" id="ProtNLM"/>
    </source>
</evidence>
<dbReference type="Gene3D" id="3.90.930.1">
    <property type="match status" value="2"/>
</dbReference>
<protein>
    <recommendedName>
        <fullName evidence="3">Antitoxin component YwqK of the YwqJK toxin-antitoxin module</fullName>
    </recommendedName>
</protein>
<gene>
    <name evidence="1" type="ORF">N7E81_07255</name>
</gene>